<reference evidence="2 3" key="1">
    <citation type="journal article" date="2016" name="Nat. Commun.">
        <title>Thousands of microbial genomes shed light on interconnected biogeochemical processes in an aquifer system.</title>
        <authorList>
            <person name="Anantharaman K."/>
            <person name="Brown C.T."/>
            <person name="Hug L.A."/>
            <person name="Sharon I."/>
            <person name="Castelle C.J."/>
            <person name="Probst A.J."/>
            <person name="Thomas B.C."/>
            <person name="Singh A."/>
            <person name="Wilkins M.J."/>
            <person name="Karaoz U."/>
            <person name="Brodie E.L."/>
            <person name="Williams K.H."/>
            <person name="Hubbard S.S."/>
            <person name="Banfield J.F."/>
        </authorList>
    </citation>
    <scope>NUCLEOTIDE SEQUENCE [LARGE SCALE GENOMIC DNA]</scope>
</reference>
<accession>A0A1F5NUY7</accession>
<keyword evidence="1" id="KW-1133">Transmembrane helix</keyword>
<dbReference type="Proteomes" id="UP000177912">
    <property type="component" value="Unassembled WGS sequence"/>
</dbReference>
<sequence>MHQINNIETMKISEIGKKIVETQSKKQGLKNRFGLGKLRFTLKLTIEKVFWVFFMLVIIIELIVIYNSVIGNLFFKEPSEEQTESVVARVNFPNFERVTKRLDKVSGFRVSNNIDFFGSQPGIGRSNPFDDP</sequence>
<evidence type="ECO:0000256" key="1">
    <source>
        <dbReference type="SAM" id="Phobius"/>
    </source>
</evidence>
<dbReference type="STRING" id="1817822.A2826_02185"/>
<name>A0A1F5NUY7_9BACT</name>
<comment type="caution">
    <text evidence="2">The sequence shown here is derived from an EMBL/GenBank/DDBJ whole genome shotgun (WGS) entry which is preliminary data.</text>
</comment>
<protein>
    <submittedName>
        <fullName evidence="2">Uncharacterized protein</fullName>
    </submittedName>
</protein>
<proteinExistence type="predicted"/>
<evidence type="ECO:0000313" key="2">
    <source>
        <dbReference type="EMBL" id="OGE81342.1"/>
    </source>
</evidence>
<feature type="transmembrane region" description="Helical" evidence="1">
    <location>
        <begin position="49"/>
        <end position="75"/>
    </location>
</feature>
<evidence type="ECO:0000313" key="3">
    <source>
        <dbReference type="Proteomes" id="UP000177912"/>
    </source>
</evidence>
<organism evidence="2 3">
    <name type="scientific">Candidatus Doudnabacteria bacterium RIFCSPHIGHO2_01_FULL_43_23</name>
    <dbReference type="NCBI Taxonomy" id="1817822"/>
    <lineage>
        <taxon>Bacteria</taxon>
        <taxon>Candidatus Doudnaibacteriota</taxon>
    </lineage>
</organism>
<keyword evidence="1" id="KW-0472">Membrane</keyword>
<dbReference type="EMBL" id="MFEI01000008">
    <property type="protein sequence ID" value="OGE81342.1"/>
    <property type="molecule type" value="Genomic_DNA"/>
</dbReference>
<keyword evidence="1" id="KW-0812">Transmembrane</keyword>
<gene>
    <name evidence="2" type="ORF">A2826_02185</name>
</gene>
<dbReference type="AlphaFoldDB" id="A0A1F5NUY7"/>